<dbReference type="EMBL" id="JBHILM010000041">
    <property type="protein sequence ID" value="MFB5684452.1"/>
    <property type="molecule type" value="Genomic_DNA"/>
</dbReference>
<keyword evidence="2" id="KW-0808">Transferase</keyword>
<comment type="caution">
    <text evidence="2">The sequence shown here is derived from an EMBL/GenBank/DDBJ whole genome shotgun (WGS) entry which is preliminary data.</text>
</comment>
<dbReference type="PANTHER" id="PTHR43617:SF38">
    <property type="entry name" value="N-ACETYLTRANSFERASE DOMAIN-CONTAINING PROTEIN"/>
    <property type="match status" value="1"/>
</dbReference>
<dbReference type="SUPFAM" id="SSF55729">
    <property type="entry name" value="Acyl-CoA N-acyltransferases (Nat)"/>
    <property type="match status" value="1"/>
</dbReference>
<evidence type="ECO:0000313" key="2">
    <source>
        <dbReference type="EMBL" id="MFB5684452.1"/>
    </source>
</evidence>
<protein>
    <submittedName>
        <fullName evidence="2">GNAT family N-acetyltransferase</fullName>
        <ecNumber evidence="2">2.3.-.-</ecNumber>
    </submittedName>
</protein>
<dbReference type="CDD" id="cd04301">
    <property type="entry name" value="NAT_SF"/>
    <property type="match status" value="1"/>
</dbReference>
<dbReference type="PRINTS" id="PR01754">
    <property type="entry name" value="SACTRNSFRASE"/>
</dbReference>
<gene>
    <name evidence="2" type="ORF">ACE3NQ_26460</name>
</gene>
<dbReference type="InterPro" id="IPR000182">
    <property type="entry name" value="GNAT_dom"/>
</dbReference>
<reference evidence="2 3" key="1">
    <citation type="submission" date="2024-09" db="EMBL/GenBank/DDBJ databases">
        <authorList>
            <person name="Ruan L."/>
        </authorList>
    </citation>
    <scope>NUCLEOTIDE SEQUENCE [LARGE SCALE GENOMIC DNA]</scope>
    <source>
        <strain evidence="2 3">D33</strain>
    </source>
</reference>
<dbReference type="GO" id="GO:0016746">
    <property type="term" value="F:acyltransferase activity"/>
    <property type="evidence" value="ECO:0007669"/>
    <property type="project" value="UniProtKB-KW"/>
</dbReference>
<accession>A0ABV5BFF3</accession>
<keyword evidence="2" id="KW-0012">Acyltransferase</keyword>
<name>A0ABV5BFF3_9BACL</name>
<dbReference type="PROSITE" id="PS51186">
    <property type="entry name" value="GNAT"/>
    <property type="match status" value="1"/>
</dbReference>
<dbReference type="InterPro" id="IPR016181">
    <property type="entry name" value="Acyl_CoA_acyltransferase"/>
</dbReference>
<feature type="domain" description="N-acetyltransferase" evidence="1">
    <location>
        <begin position="28"/>
        <end position="182"/>
    </location>
</feature>
<evidence type="ECO:0000259" key="1">
    <source>
        <dbReference type="PROSITE" id="PS51186"/>
    </source>
</evidence>
<dbReference type="InterPro" id="IPR008125">
    <property type="entry name" value="Streptothricin_AcTrfase"/>
</dbReference>
<dbReference type="Gene3D" id="3.40.630.30">
    <property type="match status" value="1"/>
</dbReference>
<sequence>MDILIRELTAGDEGRGININDSFIVNSALVLSMTGQRIEYTVKEIPAYEKSYDNDQFAEETDYSEYIGSPDQICYLAFAENKVVGQILLQRNWNKYAYVADIKVDAHYRGFGIGRKLIEQAKSWAREGGMPGIMLETQSNNVQACKFYESCGFVIGGFDSYVYRALDKPSDEIALYWYLVFY</sequence>
<dbReference type="Proteomes" id="UP001580407">
    <property type="component" value="Unassembled WGS sequence"/>
</dbReference>
<proteinExistence type="predicted"/>
<dbReference type="PANTHER" id="PTHR43617">
    <property type="entry name" value="L-AMINO ACID N-ACETYLTRANSFERASE"/>
    <property type="match status" value="1"/>
</dbReference>
<organism evidence="2 3">
    <name type="scientific">Paenibacillus terreus</name>
    <dbReference type="NCBI Taxonomy" id="1387834"/>
    <lineage>
        <taxon>Bacteria</taxon>
        <taxon>Bacillati</taxon>
        <taxon>Bacillota</taxon>
        <taxon>Bacilli</taxon>
        <taxon>Bacillales</taxon>
        <taxon>Paenibacillaceae</taxon>
        <taxon>Paenibacillus</taxon>
    </lineage>
</organism>
<dbReference type="InterPro" id="IPR050276">
    <property type="entry name" value="MshD_Acetyltransferase"/>
</dbReference>
<dbReference type="Pfam" id="PF00583">
    <property type="entry name" value="Acetyltransf_1"/>
    <property type="match status" value="1"/>
</dbReference>
<dbReference type="RefSeq" id="WP_375528134.1">
    <property type="nucleotide sequence ID" value="NZ_JBHILM010000041.1"/>
</dbReference>
<keyword evidence="3" id="KW-1185">Reference proteome</keyword>
<dbReference type="EC" id="2.3.-.-" evidence="2"/>
<evidence type="ECO:0000313" key="3">
    <source>
        <dbReference type="Proteomes" id="UP001580407"/>
    </source>
</evidence>